<evidence type="ECO:0000259" key="7">
    <source>
        <dbReference type="PROSITE" id="PS50045"/>
    </source>
</evidence>
<dbReference type="PRINTS" id="PR01590">
    <property type="entry name" value="HTHFIS"/>
</dbReference>
<dbReference type="InterPro" id="IPR046342">
    <property type="entry name" value="CBS_dom_sf"/>
</dbReference>
<dbReference type="Gene3D" id="3.40.50.300">
    <property type="entry name" value="P-loop containing nucleotide triphosphate hydrolases"/>
    <property type="match status" value="1"/>
</dbReference>
<dbReference type="Pfam" id="PF00158">
    <property type="entry name" value="Sigma54_activat"/>
    <property type="match status" value="1"/>
</dbReference>
<dbReference type="Proteomes" id="UP000277811">
    <property type="component" value="Unassembled WGS sequence"/>
</dbReference>
<dbReference type="InterPro" id="IPR013767">
    <property type="entry name" value="PAS_fold"/>
</dbReference>
<keyword evidence="4" id="KW-0238">DNA-binding</keyword>
<keyword evidence="3" id="KW-0805">Transcription regulation</keyword>
<dbReference type="InterPro" id="IPR000644">
    <property type="entry name" value="CBS_dom"/>
</dbReference>
<dbReference type="SUPFAM" id="SSF55785">
    <property type="entry name" value="PYP-like sensor domain (PAS domain)"/>
    <property type="match status" value="2"/>
</dbReference>
<feature type="domain" description="PAS" evidence="8">
    <location>
        <begin position="247"/>
        <end position="291"/>
    </location>
</feature>
<dbReference type="InterPro" id="IPR002078">
    <property type="entry name" value="Sigma_54_int"/>
</dbReference>
<evidence type="ECO:0000256" key="2">
    <source>
        <dbReference type="ARBA" id="ARBA00022840"/>
    </source>
</evidence>
<dbReference type="PROSITE" id="PS00676">
    <property type="entry name" value="SIGMA54_INTERACT_2"/>
    <property type="match status" value="1"/>
</dbReference>
<evidence type="ECO:0000313" key="10">
    <source>
        <dbReference type="EMBL" id="VBB06694.1"/>
    </source>
</evidence>
<protein>
    <submittedName>
        <fullName evidence="10">Fis bacterial regulatory protein hth signature</fullName>
    </submittedName>
</protein>
<dbReference type="Pfam" id="PF00989">
    <property type="entry name" value="PAS"/>
    <property type="match status" value="2"/>
</dbReference>
<dbReference type="InterPro" id="IPR025944">
    <property type="entry name" value="Sigma_54_int_dom_CS"/>
</dbReference>
<evidence type="ECO:0000256" key="1">
    <source>
        <dbReference type="ARBA" id="ARBA00022741"/>
    </source>
</evidence>
<keyword evidence="1" id="KW-0547">Nucleotide-binding</keyword>
<keyword evidence="11" id="KW-1185">Reference proteome</keyword>
<dbReference type="GO" id="GO:0005524">
    <property type="term" value="F:ATP binding"/>
    <property type="evidence" value="ECO:0007669"/>
    <property type="project" value="UniProtKB-KW"/>
</dbReference>
<dbReference type="PANTHER" id="PTHR32071:SF57">
    <property type="entry name" value="C4-DICARBOXYLATE TRANSPORT TRANSCRIPTIONAL REGULATORY PROTEIN DCTD"/>
    <property type="match status" value="1"/>
</dbReference>
<dbReference type="Gene3D" id="3.30.450.20">
    <property type="entry name" value="PAS domain"/>
    <property type="match status" value="2"/>
</dbReference>
<keyword evidence="5" id="KW-0804">Transcription</keyword>
<dbReference type="Pfam" id="PF02954">
    <property type="entry name" value="HTH_8"/>
    <property type="match status" value="1"/>
</dbReference>
<dbReference type="InterPro" id="IPR009057">
    <property type="entry name" value="Homeodomain-like_sf"/>
</dbReference>
<dbReference type="FunFam" id="3.40.50.300:FF:000006">
    <property type="entry name" value="DNA-binding transcriptional regulator NtrC"/>
    <property type="match status" value="1"/>
</dbReference>
<dbReference type="SUPFAM" id="SSF52540">
    <property type="entry name" value="P-loop containing nucleoside triphosphate hydrolases"/>
    <property type="match status" value="1"/>
</dbReference>
<dbReference type="InterPro" id="IPR025662">
    <property type="entry name" value="Sigma_54_int_dom_ATP-bd_1"/>
</dbReference>
<dbReference type="SMART" id="SM00382">
    <property type="entry name" value="AAA"/>
    <property type="match status" value="1"/>
</dbReference>
<dbReference type="PROSITE" id="PS51371">
    <property type="entry name" value="CBS"/>
    <property type="match status" value="1"/>
</dbReference>
<evidence type="ECO:0000313" key="11">
    <source>
        <dbReference type="Proteomes" id="UP000277811"/>
    </source>
</evidence>
<reference evidence="10 11" key="1">
    <citation type="submission" date="2018-06" db="EMBL/GenBank/DDBJ databases">
        <authorList>
            <person name="Strepis N."/>
        </authorList>
    </citation>
    <scope>NUCLEOTIDE SEQUENCE [LARGE SCALE GENOMIC DNA]</scope>
    <source>
        <strain evidence="10">LUCI</strain>
    </source>
</reference>
<dbReference type="RefSeq" id="WP_122627633.1">
    <property type="nucleotide sequence ID" value="NZ_UPPP01000066.1"/>
</dbReference>
<dbReference type="InterPro" id="IPR058031">
    <property type="entry name" value="AAA_lid_NorR"/>
</dbReference>
<dbReference type="OrthoDB" id="9803970at2"/>
<dbReference type="NCBIfam" id="TIGR00229">
    <property type="entry name" value="sensory_box"/>
    <property type="match status" value="2"/>
</dbReference>
<dbReference type="CDD" id="cd00130">
    <property type="entry name" value="PAS"/>
    <property type="match status" value="2"/>
</dbReference>
<evidence type="ECO:0000256" key="4">
    <source>
        <dbReference type="ARBA" id="ARBA00023125"/>
    </source>
</evidence>
<evidence type="ECO:0000256" key="3">
    <source>
        <dbReference type="ARBA" id="ARBA00023015"/>
    </source>
</evidence>
<name>A0A498R5G5_9FIRM</name>
<dbReference type="InterPro" id="IPR002197">
    <property type="entry name" value="HTH_Fis"/>
</dbReference>
<dbReference type="Pfam" id="PF25601">
    <property type="entry name" value="AAA_lid_14"/>
    <property type="match status" value="1"/>
</dbReference>
<dbReference type="Pfam" id="PF00571">
    <property type="entry name" value="CBS"/>
    <property type="match status" value="2"/>
</dbReference>
<dbReference type="GO" id="GO:0006355">
    <property type="term" value="P:regulation of DNA-templated transcription"/>
    <property type="evidence" value="ECO:0007669"/>
    <property type="project" value="InterPro"/>
</dbReference>
<evidence type="ECO:0000259" key="9">
    <source>
        <dbReference type="PROSITE" id="PS51371"/>
    </source>
</evidence>
<dbReference type="Gene3D" id="1.10.10.60">
    <property type="entry name" value="Homeodomain-like"/>
    <property type="match status" value="1"/>
</dbReference>
<feature type="domain" description="Sigma-54 factor interaction" evidence="7">
    <location>
        <begin position="387"/>
        <end position="617"/>
    </location>
</feature>
<dbReference type="GO" id="GO:0043565">
    <property type="term" value="F:sequence-specific DNA binding"/>
    <property type="evidence" value="ECO:0007669"/>
    <property type="project" value="InterPro"/>
</dbReference>
<keyword evidence="2" id="KW-0067">ATP-binding</keyword>
<dbReference type="InterPro" id="IPR027417">
    <property type="entry name" value="P-loop_NTPase"/>
</dbReference>
<accession>A0A498R5G5</accession>
<dbReference type="SUPFAM" id="SSF46689">
    <property type="entry name" value="Homeodomain-like"/>
    <property type="match status" value="1"/>
</dbReference>
<dbReference type="CDD" id="cd00009">
    <property type="entry name" value="AAA"/>
    <property type="match status" value="1"/>
</dbReference>
<organism evidence="10 11">
    <name type="scientific">Lucifera butyrica</name>
    <dbReference type="NCBI Taxonomy" id="1351585"/>
    <lineage>
        <taxon>Bacteria</taxon>
        <taxon>Bacillati</taxon>
        <taxon>Bacillota</taxon>
        <taxon>Negativicutes</taxon>
        <taxon>Veillonellales</taxon>
        <taxon>Veillonellaceae</taxon>
        <taxon>Lucifera</taxon>
    </lineage>
</organism>
<feature type="domain" description="PAS" evidence="8">
    <location>
        <begin position="130"/>
        <end position="173"/>
    </location>
</feature>
<evidence type="ECO:0000256" key="6">
    <source>
        <dbReference type="PROSITE-ProRule" id="PRU00703"/>
    </source>
</evidence>
<dbReference type="InterPro" id="IPR025943">
    <property type="entry name" value="Sigma_54_int_dom_ATP-bd_2"/>
</dbReference>
<feature type="domain" description="CBS" evidence="9">
    <location>
        <begin position="7"/>
        <end position="64"/>
    </location>
</feature>
<sequence>MLIRELMSPNVAIVAPDMSLRQAAIAMAEKAAQGAAVVDDGGRIIGWVKQSQLIDAMAADDFDGAGRRRVNEVMLSDMLILRTNMNVKELQNFDFYKYDLFPVADAANRPVGTLRQNDLVRFLTENALLITGKMRAVLNSVYNGVIAVNEEGKINIFNDAAESITGLSRKEVMWHSIDEIIPNTGLKRVLETGQPELNKPFFIGNCKIVTNRSPILKGSKIVGAVAIFQDITELQTVAAELENVKSLKSTLESAIASLFEGIVIVDKNGYITMMNQSYGEFLGIDARQAIGLHVADVIPNTRMHVVAQGGKAEVMEIQKIKENNSVVTRIPIIKDGEVVGAVGKVLFKDLKDLKMVASNMSKLQSELEYYREELRKLYTGKYTVEQIVGNSSAINYLKSIALKAAKGQSTVLILGESGTGKEVFAQAIHNASPRSSGPFIKINCAAVPENLLESELFGYDEGAFTGAKKGGKPGKFELANGGTIFLDEIGDMPVAMQAKLLRVLQEREIERVGGTKSLKINVRVIAATNRDLENMIEQGQFRQDLYYRLNIIPIHIPPLRERREDIPALCQFLLHKISEQAPNQAEGVSDDAMEYILNYDWPGNVRELENVLERAVNLMDEDEQMIIPEHLPQICKKSRKKQTLGIGVANLSDMVDNAEKQAICQALEAAGGNKSKAAKLLGIHRSGFYQKLQKYNIG</sequence>
<dbReference type="PROSITE" id="PS50045">
    <property type="entry name" value="SIGMA54_INTERACT_4"/>
    <property type="match status" value="1"/>
</dbReference>
<dbReference type="PROSITE" id="PS00675">
    <property type="entry name" value="SIGMA54_INTERACT_1"/>
    <property type="match status" value="1"/>
</dbReference>
<dbReference type="SUPFAM" id="SSF54631">
    <property type="entry name" value="CBS-domain pair"/>
    <property type="match status" value="1"/>
</dbReference>
<dbReference type="PANTHER" id="PTHR32071">
    <property type="entry name" value="TRANSCRIPTIONAL REGULATORY PROTEIN"/>
    <property type="match status" value="1"/>
</dbReference>
<dbReference type="Gene3D" id="1.10.8.60">
    <property type="match status" value="1"/>
</dbReference>
<keyword evidence="6" id="KW-0129">CBS domain</keyword>
<dbReference type="Gene3D" id="3.10.580.10">
    <property type="entry name" value="CBS-domain"/>
    <property type="match status" value="1"/>
</dbReference>
<dbReference type="InterPro" id="IPR035965">
    <property type="entry name" value="PAS-like_dom_sf"/>
</dbReference>
<proteinExistence type="predicted"/>
<dbReference type="AlphaFoldDB" id="A0A498R5G5"/>
<evidence type="ECO:0000256" key="5">
    <source>
        <dbReference type="ARBA" id="ARBA00023163"/>
    </source>
</evidence>
<dbReference type="InterPro" id="IPR003593">
    <property type="entry name" value="AAA+_ATPase"/>
</dbReference>
<dbReference type="PROSITE" id="PS50112">
    <property type="entry name" value="PAS"/>
    <property type="match status" value="2"/>
</dbReference>
<dbReference type="EMBL" id="UPPP01000066">
    <property type="protein sequence ID" value="VBB06694.1"/>
    <property type="molecule type" value="Genomic_DNA"/>
</dbReference>
<dbReference type="PROSITE" id="PS00688">
    <property type="entry name" value="SIGMA54_INTERACT_3"/>
    <property type="match status" value="1"/>
</dbReference>
<dbReference type="SMART" id="SM00091">
    <property type="entry name" value="PAS"/>
    <property type="match status" value="2"/>
</dbReference>
<evidence type="ECO:0000259" key="8">
    <source>
        <dbReference type="PROSITE" id="PS50112"/>
    </source>
</evidence>
<gene>
    <name evidence="10" type="ORF">LUCI_1930</name>
</gene>
<dbReference type="InterPro" id="IPR000014">
    <property type="entry name" value="PAS"/>
</dbReference>